<comment type="function">
    <text evidence="1">May act as a specific coactivator for the mammalian TEFs.</text>
</comment>
<dbReference type="Pfam" id="PF15245">
    <property type="entry name" value="VGLL4"/>
    <property type="match status" value="2"/>
</dbReference>
<evidence type="ECO:0000313" key="5">
    <source>
        <dbReference type="Proteomes" id="UP000424527"/>
    </source>
</evidence>
<accession>A0A6G0IMF2</accession>
<organism evidence="4 5">
    <name type="scientific">Larimichthys crocea</name>
    <name type="common">Large yellow croaker</name>
    <name type="synonym">Pseudosciaena crocea</name>
    <dbReference type="NCBI Taxonomy" id="215358"/>
    <lineage>
        <taxon>Eukaryota</taxon>
        <taxon>Metazoa</taxon>
        <taxon>Chordata</taxon>
        <taxon>Craniata</taxon>
        <taxon>Vertebrata</taxon>
        <taxon>Euteleostomi</taxon>
        <taxon>Actinopterygii</taxon>
        <taxon>Neopterygii</taxon>
        <taxon>Teleostei</taxon>
        <taxon>Neoteleostei</taxon>
        <taxon>Acanthomorphata</taxon>
        <taxon>Eupercaria</taxon>
        <taxon>Sciaenidae</taxon>
        <taxon>Larimichthys</taxon>
    </lineage>
</organism>
<evidence type="ECO:0000256" key="3">
    <source>
        <dbReference type="SAM" id="MobiDB-lite"/>
    </source>
</evidence>
<dbReference type="GO" id="GO:0001223">
    <property type="term" value="F:transcription coactivator binding"/>
    <property type="evidence" value="ECO:0007669"/>
    <property type="project" value="TreeGrafter"/>
</dbReference>
<evidence type="ECO:0000313" key="4">
    <source>
        <dbReference type="EMBL" id="KAE8292442.1"/>
    </source>
</evidence>
<protein>
    <recommendedName>
        <fullName evidence="6">Transcription cofactor vestigial-like protein 4</fullName>
    </recommendedName>
</protein>
<evidence type="ECO:0000256" key="1">
    <source>
        <dbReference type="ARBA" id="ARBA00002229"/>
    </source>
</evidence>
<name>A0A6G0IMF2_LARCR</name>
<feature type="compositionally biased region" description="Basic and acidic residues" evidence="3">
    <location>
        <begin position="56"/>
        <end position="69"/>
    </location>
</feature>
<dbReference type="InterPro" id="IPR006627">
    <property type="entry name" value="TDU_repeat"/>
</dbReference>
<comment type="similarity">
    <text evidence="2">Belongs to the vestigial family.</text>
</comment>
<proteinExistence type="inferred from homology"/>
<feature type="compositionally biased region" description="Low complexity" evidence="3">
    <location>
        <begin position="218"/>
        <end position="243"/>
    </location>
</feature>
<dbReference type="AlphaFoldDB" id="A0A6G0IMF2"/>
<dbReference type="InterPro" id="IPR028184">
    <property type="entry name" value="VGLL4"/>
</dbReference>
<sequence>MAVANFHYITRMSSGFKVYILEGQPHLRGEDRYRHITNDRARGPTVYPIKRKRSHERGLTLEERRERALSRSNGRAAQRAAPPAPPQPPVPVPSVFNKPQSPTSTWSPTPSPTSPLPAHVYYTPVMDEPLALIKKPRKTQRAQRRRLKALLPLKSRCVPLGHSSVISKCNYDHVVEEHFQRSLGANYQKARSQQLSISVSVDDHFAKALGDKWPLIKSKSTSCSSTPPSSPSVTHSPTYSHSPNLSHKESTSSSSPTSSHWSVN</sequence>
<reference evidence="4 5" key="1">
    <citation type="submission" date="2019-07" db="EMBL/GenBank/DDBJ databases">
        <title>Chromosome genome assembly for large yellow croaker.</title>
        <authorList>
            <person name="Xiao S."/>
        </authorList>
    </citation>
    <scope>NUCLEOTIDE SEQUENCE [LARGE SCALE GENOMIC DNA]</scope>
    <source>
        <strain evidence="4">JMULYC20181020</strain>
        <tissue evidence="4">Muscle</tissue>
    </source>
</reference>
<keyword evidence="5" id="KW-1185">Reference proteome</keyword>
<evidence type="ECO:0000256" key="2">
    <source>
        <dbReference type="ARBA" id="ARBA00025784"/>
    </source>
</evidence>
<dbReference type="SMART" id="SM00711">
    <property type="entry name" value="TDU"/>
    <property type="match status" value="2"/>
</dbReference>
<dbReference type="Proteomes" id="UP000424527">
    <property type="component" value="Unassembled WGS sequence"/>
</dbReference>
<dbReference type="PANTHER" id="PTHR17604">
    <property type="entry name" value="TRANSCRIPTION COFACTOR VESTIGIAL-LIKE PROTEIN 4"/>
    <property type="match status" value="1"/>
</dbReference>
<feature type="region of interest" description="Disordered" evidence="3">
    <location>
        <begin position="55"/>
        <end position="114"/>
    </location>
</feature>
<feature type="compositionally biased region" description="Low complexity" evidence="3">
    <location>
        <begin position="251"/>
        <end position="264"/>
    </location>
</feature>
<gene>
    <name evidence="4" type="ORF">D5F01_LYC09812</name>
</gene>
<dbReference type="GO" id="GO:0045892">
    <property type="term" value="P:negative regulation of DNA-templated transcription"/>
    <property type="evidence" value="ECO:0007669"/>
    <property type="project" value="TreeGrafter"/>
</dbReference>
<feature type="compositionally biased region" description="Pro residues" evidence="3">
    <location>
        <begin position="82"/>
        <end position="92"/>
    </location>
</feature>
<evidence type="ECO:0008006" key="6">
    <source>
        <dbReference type="Google" id="ProtNLM"/>
    </source>
</evidence>
<comment type="caution">
    <text evidence="4">The sequence shown here is derived from an EMBL/GenBank/DDBJ whole genome shotgun (WGS) entry which is preliminary data.</text>
</comment>
<dbReference type="EMBL" id="REGW02000009">
    <property type="protein sequence ID" value="KAE8292442.1"/>
    <property type="molecule type" value="Genomic_DNA"/>
</dbReference>
<feature type="region of interest" description="Disordered" evidence="3">
    <location>
        <begin position="217"/>
        <end position="264"/>
    </location>
</feature>
<dbReference type="PANTHER" id="PTHR17604:SF4">
    <property type="entry name" value="VESTIGIAL-LIKE 4 LIKE"/>
    <property type="match status" value="1"/>
</dbReference>